<name>A0ABU9LJL8_9BACL</name>
<keyword evidence="7" id="KW-1185">Reference proteome</keyword>
<dbReference type="PRINTS" id="PR01011">
    <property type="entry name" value="GLUTPROXDASE"/>
</dbReference>
<evidence type="ECO:0000313" key="7">
    <source>
        <dbReference type="Proteomes" id="UP001398420"/>
    </source>
</evidence>
<organism evidence="6 7">
    <name type="scientific">Kurthia gibsonii</name>
    <dbReference type="NCBI Taxonomy" id="33946"/>
    <lineage>
        <taxon>Bacteria</taxon>
        <taxon>Bacillati</taxon>
        <taxon>Bacillota</taxon>
        <taxon>Bacilli</taxon>
        <taxon>Bacillales</taxon>
        <taxon>Caryophanaceae</taxon>
        <taxon>Kurthia</taxon>
    </lineage>
</organism>
<comment type="similarity">
    <text evidence="1 4">Belongs to the glutathione peroxidase family.</text>
</comment>
<dbReference type="PIRSF" id="PIRSF000303">
    <property type="entry name" value="Glutathion_perox"/>
    <property type="match status" value="1"/>
</dbReference>
<gene>
    <name evidence="6" type="ORF">AAF454_01820</name>
</gene>
<dbReference type="PROSITE" id="PS51352">
    <property type="entry name" value="THIOREDOXIN_2"/>
    <property type="match status" value="1"/>
</dbReference>
<evidence type="ECO:0000256" key="1">
    <source>
        <dbReference type="ARBA" id="ARBA00006926"/>
    </source>
</evidence>
<dbReference type="GO" id="GO:0004601">
    <property type="term" value="F:peroxidase activity"/>
    <property type="evidence" value="ECO:0007669"/>
    <property type="project" value="UniProtKB-KW"/>
</dbReference>
<dbReference type="InterPro" id="IPR029760">
    <property type="entry name" value="GPX_CS"/>
</dbReference>
<dbReference type="PROSITE" id="PS51355">
    <property type="entry name" value="GLUTATHIONE_PEROXID_3"/>
    <property type="match status" value="1"/>
</dbReference>
<reference evidence="6 7" key="1">
    <citation type="submission" date="2024-04" db="EMBL/GenBank/DDBJ databases">
        <authorList>
            <person name="Wu Y.S."/>
            <person name="Zhang L."/>
        </authorList>
    </citation>
    <scope>NUCLEOTIDE SEQUENCE [LARGE SCALE GENOMIC DNA]</scope>
    <source>
        <strain evidence="6 7">KG-01</strain>
    </source>
</reference>
<dbReference type="InterPro" id="IPR029759">
    <property type="entry name" value="GPX_AS"/>
</dbReference>
<dbReference type="PANTHER" id="PTHR11592">
    <property type="entry name" value="GLUTATHIONE PEROXIDASE"/>
    <property type="match status" value="1"/>
</dbReference>
<feature type="domain" description="Thioredoxin" evidence="5">
    <location>
        <begin position="1"/>
        <end position="158"/>
    </location>
</feature>
<dbReference type="EMBL" id="JBCEWA010000001">
    <property type="protein sequence ID" value="MEL5987159.1"/>
    <property type="molecule type" value="Genomic_DNA"/>
</dbReference>
<dbReference type="Gene3D" id="3.40.30.10">
    <property type="entry name" value="Glutaredoxin"/>
    <property type="match status" value="1"/>
</dbReference>
<comment type="caution">
    <text evidence="6">The sequence shown here is derived from an EMBL/GenBank/DDBJ whole genome shotgun (WGS) entry which is preliminary data.</text>
</comment>
<dbReference type="SUPFAM" id="SSF52833">
    <property type="entry name" value="Thioredoxin-like"/>
    <property type="match status" value="1"/>
</dbReference>
<dbReference type="PANTHER" id="PTHR11592:SF78">
    <property type="entry name" value="GLUTATHIONE PEROXIDASE"/>
    <property type="match status" value="1"/>
</dbReference>
<dbReference type="Pfam" id="PF00255">
    <property type="entry name" value="GSHPx"/>
    <property type="match status" value="1"/>
</dbReference>
<evidence type="ECO:0000256" key="3">
    <source>
        <dbReference type="ARBA" id="ARBA00023002"/>
    </source>
</evidence>
<keyword evidence="2 4" id="KW-0575">Peroxidase</keyword>
<sequence length="158" mass="18202">MSIYDLDVTLEDGKTYSMKEYEGKVLLIVNTASKCGFTPQFKELEELYQKYKDKGLVVLGFPSNQFKQELDSGEAAAEQCRLQYGVTFPMHELVHVNGKDEHPLFTYLKEHSKGFLGSSIKWNFTKFLVDRNGHVVARYASKDKPSQFEEDIVKYLEI</sequence>
<evidence type="ECO:0000259" key="5">
    <source>
        <dbReference type="PROSITE" id="PS51352"/>
    </source>
</evidence>
<dbReference type="InterPro" id="IPR036249">
    <property type="entry name" value="Thioredoxin-like_sf"/>
</dbReference>
<protein>
    <recommendedName>
        <fullName evidence="4">Glutathione peroxidase</fullName>
    </recommendedName>
</protein>
<accession>A0ABU9LJL8</accession>
<keyword evidence="3 4" id="KW-0560">Oxidoreductase</keyword>
<dbReference type="RefSeq" id="WP_087680130.1">
    <property type="nucleotide sequence ID" value="NZ_JBCEWA010000001.1"/>
</dbReference>
<evidence type="ECO:0000313" key="6">
    <source>
        <dbReference type="EMBL" id="MEL5987159.1"/>
    </source>
</evidence>
<proteinExistence type="inferred from homology"/>
<dbReference type="CDD" id="cd00340">
    <property type="entry name" value="GSH_Peroxidase"/>
    <property type="match status" value="1"/>
</dbReference>
<evidence type="ECO:0000256" key="2">
    <source>
        <dbReference type="ARBA" id="ARBA00022559"/>
    </source>
</evidence>
<dbReference type="PROSITE" id="PS00763">
    <property type="entry name" value="GLUTATHIONE_PEROXID_2"/>
    <property type="match status" value="1"/>
</dbReference>
<evidence type="ECO:0000256" key="4">
    <source>
        <dbReference type="RuleBase" id="RU000499"/>
    </source>
</evidence>
<dbReference type="InterPro" id="IPR013766">
    <property type="entry name" value="Thioredoxin_domain"/>
</dbReference>
<dbReference type="PROSITE" id="PS00460">
    <property type="entry name" value="GLUTATHIONE_PEROXID_1"/>
    <property type="match status" value="1"/>
</dbReference>
<dbReference type="Proteomes" id="UP001398420">
    <property type="component" value="Unassembled WGS sequence"/>
</dbReference>
<dbReference type="InterPro" id="IPR000889">
    <property type="entry name" value="Glutathione_peroxidase"/>
</dbReference>